<organism evidence="1 2">
    <name type="scientific">Plicaturopsis crispa FD-325 SS-3</name>
    <dbReference type="NCBI Taxonomy" id="944288"/>
    <lineage>
        <taxon>Eukaryota</taxon>
        <taxon>Fungi</taxon>
        <taxon>Dikarya</taxon>
        <taxon>Basidiomycota</taxon>
        <taxon>Agaricomycotina</taxon>
        <taxon>Agaricomycetes</taxon>
        <taxon>Agaricomycetidae</taxon>
        <taxon>Amylocorticiales</taxon>
        <taxon>Amylocorticiaceae</taxon>
        <taxon>Plicatura</taxon>
        <taxon>Plicaturopsis crispa</taxon>
    </lineage>
</organism>
<dbReference type="AlphaFoldDB" id="A0A0C9SW19"/>
<dbReference type="HOGENOM" id="CLU_118656_2_0_1"/>
<gene>
    <name evidence="1" type="ORF">PLICRDRAFT_84804</name>
</gene>
<accession>A0A0C9SW19</accession>
<dbReference type="Proteomes" id="UP000053263">
    <property type="component" value="Unassembled WGS sequence"/>
</dbReference>
<name>A0A0C9SW19_PLICR</name>
<dbReference type="EMBL" id="KN832578">
    <property type="protein sequence ID" value="KII83430.1"/>
    <property type="molecule type" value="Genomic_DNA"/>
</dbReference>
<evidence type="ECO:0000313" key="1">
    <source>
        <dbReference type="EMBL" id="KII83430.1"/>
    </source>
</evidence>
<keyword evidence="2" id="KW-1185">Reference proteome</keyword>
<reference evidence="1 2" key="1">
    <citation type="submission" date="2014-06" db="EMBL/GenBank/DDBJ databases">
        <title>Evolutionary Origins and Diversification of the Mycorrhizal Mutualists.</title>
        <authorList>
            <consortium name="DOE Joint Genome Institute"/>
            <consortium name="Mycorrhizal Genomics Consortium"/>
            <person name="Kohler A."/>
            <person name="Kuo A."/>
            <person name="Nagy L.G."/>
            <person name="Floudas D."/>
            <person name="Copeland A."/>
            <person name="Barry K.W."/>
            <person name="Cichocki N."/>
            <person name="Veneault-Fourrey C."/>
            <person name="LaButti K."/>
            <person name="Lindquist E.A."/>
            <person name="Lipzen A."/>
            <person name="Lundell T."/>
            <person name="Morin E."/>
            <person name="Murat C."/>
            <person name="Riley R."/>
            <person name="Ohm R."/>
            <person name="Sun H."/>
            <person name="Tunlid A."/>
            <person name="Henrissat B."/>
            <person name="Grigoriev I.V."/>
            <person name="Hibbett D.S."/>
            <person name="Martin F."/>
        </authorList>
    </citation>
    <scope>NUCLEOTIDE SEQUENCE [LARGE SCALE GENOMIC DNA]</scope>
    <source>
        <strain evidence="1 2">FD-325 SS-3</strain>
    </source>
</reference>
<feature type="non-terminal residue" evidence="1">
    <location>
        <position position="152"/>
    </location>
</feature>
<proteinExistence type="predicted"/>
<dbReference type="OrthoDB" id="2803783at2759"/>
<feature type="non-terminal residue" evidence="1">
    <location>
        <position position="1"/>
    </location>
</feature>
<evidence type="ECO:0000313" key="2">
    <source>
        <dbReference type="Proteomes" id="UP000053263"/>
    </source>
</evidence>
<protein>
    <submittedName>
        <fullName evidence="1">Uncharacterized protein</fullName>
    </submittedName>
</protein>
<sequence length="152" mass="16861">AYLLNTPGAGDAWGGCLASWSTLEKGYRFRSPKTGLSARGRPNEVQFWVSRARPVEDKHSNQWQPVVKDGASLEASFWKWWTAINPPWRKKDSDGRFKQEGSGTWDALVAPGKNGFLSVLVCLKWWHTALAGGNTAGWDAALRDVAWVLASM</sequence>